<dbReference type="Proteomes" id="UP000262939">
    <property type="component" value="Unassembled WGS sequence"/>
</dbReference>
<dbReference type="GO" id="GO:0043937">
    <property type="term" value="P:regulation of sporulation"/>
    <property type="evidence" value="ECO:0007669"/>
    <property type="project" value="InterPro"/>
</dbReference>
<dbReference type="Pfam" id="PF09388">
    <property type="entry name" value="SpoOE-like"/>
    <property type="match status" value="1"/>
</dbReference>
<organism evidence="1 2">
    <name type="scientific">Peribacillus glennii</name>
    <dbReference type="NCBI Taxonomy" id="2303991"/>
    <lineage>
        <taxon>Bacteria</taxon>
        <taxon>Bacillati</taxon>
        <taxon>Bacillota</taxon>
        <taxon>Bacilli</taxon>
        <taxon>Bacillales</taxon>
        <taxon>Bacillaceae</taxon>
        <taxon>Peribacillus</taxon>
    </lineage>
</organism>
<dbReference type="InterPro" id="IPR018540">
    <property type="entry name" value="Spo0E-like"/>
</dbReference>
<evidence type="ECO:0000313" key="2">
    <source>
        <dbReference type="Proteomes" id="UP000262939"/>
    </source>
</evidence>
<dbReference type="OrthoDB" id="2972613at2"/>
<dbReference type="Gene3D" id="4.10.280.10">
    <property type="entry name" value="Helix-loop-helix DNA-binding domain"/>
    <property type="match status" value="1"/>
</dbReference>
<proteinExistence type="predicted"/>
<gene>
    <name evidence="1" type="ORF">D0466_18655</name>
</gene>
<accession>A0A372L7Q8</accession>
<sequence length="57" mass="6717">METKTEFLALIEKKRIELFHIVSKNGLNSNITLQYSQELDQLLNQYNKSFIKMDISP</sequence>
<evidence type="ECO:0000313" key="1">
    <source>
        <dbReference type="EMBL" id="RFU61316.1"/>
    </source>
</evidence>
<dbReference type="GO" id="GO:0046983">
    <property type="term" value="F:protein dimerization activity"/>
    <property type="evidence" value="ECO:0007669"/>
    <property type="project" value="InterPro"/>
</dbReference>
<reference evidence="1 2" key="1">
    <citation type="submission" date="2018-08" db="EMBL/GenBank/DDBJ databases">
        <title>Bacillus chawlae sp. nov., Bacillus glennii sp. nov., and Bacillus saganii sp. nov. Isolated from the Vehicle Assembly Building at Kennedy Space Center where the Viking Spacecraft were Assembled.</title>
        <authorList>
            <person name="Seuylemezian A."/>
            <person name="Vaishampayan P."/>
        </authorList>
    </citation>
    <scope>NUCLEOTIDE SEQUENCE [LARGE SCALE GENOMIC DNA]</scope>
    <source>
        <strain evidence="1 2">V44-8</strain>
    </source>
</reference>
<dbReference type="EMBL" id="QVTD01000016">
    <property type="protein sequence ID" value="RFU61316.1"/>
    <property type="molecule type" value="Genomic_DNA"/>
</dbReference>
<name>A0A372L7Q8_9BACI</name>
<protein>
    <submittedName>
        <fullName evidence="1">Aspartyl-phosphate phosphatase Spo0E family protein</fullName>
    </submittedName>
</protein>
<dbReference type="SUPFAM" id="SSF140500">
    <property type="entry name" value="BAS1536-like"/>
    <property type="match status" value="1"/>
</dbReference>
<dbReference type="InterPro" id="IPR053028">
    <property type="entry name" value="Spo0E-like_phosphatase"/>
</dbReference>
<dbReference type="AlphaFoldDB" id="A0A372L7Q8"/>
<dbReference type="InterPro" id="IPR037208">
    <property type="entry name" value="Spo0E-like_sf"/>
</dbReference>
<dbReference type="PANTHER" id="PTHR41263">
    <property type="entry name" value="ASPARTYL-PHOSPHATE PHOSPHATASE YISI"/>
    <property type="match status" value="1"/>
</dbReference>
<comment type="caution">
    <text evidence="1">The sequence shown here is derived from an EMBL/GenBank/DDBJ whole genome shotgun (WGS) entry which is preliminary data.</text>
</comment>
<keyword evidence="2" id="KW-1185">Reference proteome</keyword>
<dbReference type="PANTHER" id="PTHR41263:SF1">
    <property type="entry name" value="ASPARTYL-PHOSPHATE PHOSPHATASE YISI"/>
    <property type="match status" value="1"/>
</dbReference>
<dbReference type="InterPro" id="IPR036638">
    <property type="entry name" value="HLH_DNA-bd_sf"/>
</dbReference>